<sequence length="92" mass="10563">MADCSRRSYLNTFQLVSPVFGLLMRVALETDRVVNNAGLLRGAFPVRMEWLIAAHAAPVVTGSVFLSRGRKNYWKIKIHFFKILSRNKLKRL</sequence>
<evidence type="ECO:0000256" key="1">
    <source>
        <dbReference type="SAM" id="Phobius"/>
    </source>
</evidence>
<comment type="caution">
    <text evidence="2">The sequence shown here is derived from an EMBL/GenBank/DDBJ whole genome shotgun (WGS) entry which is preliminary data.</text>
</comment>
<dbReference type="EMBL" id="JAIWYP010000003">
    <property type="protein sequence ID" value="KAH3857298.1"/>
    <property type="molecule type" value="Genomic_DNA"/>
</dbReference>
<dbReference type="AlphaFoldDB" id="A0A9D4LGI1"/>
<feature type="transmembrane region" description="Helical" evidence="1">
    <location>
        <begin position="48"/>
        <end position="67"/>
    </location>
</feature>
<reference evidence="2" key="2">
    <citation type="submission" date="2020-11" db="EMBL/GenBank/DDBJ databases">
        <authorList>
            <person name="McCartney M.A."/>
            <person name="Auch B."/>
            <person name="Kono T."/>
            <person name="Mallez S."/>
            <person name="Becker A."/>
            <person name="Gohl D.M."/>
            <person name="Silverstein K.A.T."/>
            <person name="Koren S."/>
            <person name="Bechman K.B."/>
            <person name="Herman A."/>
            <person name="Abrahante J.E."/>
            <person name="Garbe J."/>
        </authorList>
    </citation>
    <scope>NUCLEOTIDE SEQUENCE</scope>
    <source>
        <strain evidence="2">Duluth1</strain>
        <tissue evidence="2">Whole animal</tissue>
    </source>
</reference>
<proteinExistence type="predicted"/>
<dbReference type="Proteomes" id="UP000828390">
    <property type="component" value="Unassembled WGS sequence"/>
</dbReference>
<evidence type="ECO:0000313" key="3">
    <source>
        <dbReference type="Proteomes" id="UP000828390"/>
    </source>
</evidence>
<name>A0A9D4LGI1_DREPO</name>
<keyword evidence="3" id="KW-1185">Reference proteome</keyword>
<accession>A0A9D4LGI1</accession>
<gene>
    <name evidence="2" type="ORF">DPMN_099904</name>
</gene>
<evidence type="ECO:0000313" key="2">
    <source>
        <dbReference type="EMBL" id="KAH3857298.1"/>
    </source>
</evidence>
<keyword evidence="1" id="KW-0472">Membrane</keyword>
<feature type="transmembrane region" description="Helical" evidence="1">
    <location>
        <begin position="9"/>
        <end position="28"/>
    </location>
</feature>
<protein>
    <submittedName>
        <fullName evidence="2">Uncharacterized protein</fullName>
    </submittedName>
</protein>
<keyword evidence="1" id="KW-1133">Transmembrane helix</keyword>
<organism evidence="2 3">
    <name type="scientific">Dreissena polymorpha</name>
    <name type="common">Zebra mussel</name>
    <name type="synonym">Mytilus polymorpha</name>
    <dbReference type="NCBI Taxonomy" id="45954"/>
    <lineage>
        <taxon>Eukaryota</taxon>
        <taxon>Metazoa</taxon>
        <taxon>Spiralia</taxon>
        <taxon>Lophotrochozoa</taxon>
        <taxon>Mollusca</taxon>
        <taxon>Bivalvia</taxon>
        <taxon>Autobranchia</taxon>
        <taxon>Heteroconchia</taxon>
        <taxon>Euheterodonta</taxon>
        <taxon>Imparidentia</taxon>
        <taxon>Neoheterodontei</taxon>
        <taxon>Myida</taxon>
        <taxon>Dreissenoidea</taxon>
        <taxon>Dreissenidae</taxon>
        <taxon>Dreissena</taxon>
    </lineage>
</organism>
<reference evidence="2" key="1">
    <citation type="journal article" date="2019" name="bioRxiv">
        <title>The Genome of the Zebra Mussel, Dreissena polymorpha: A Resource for Invasive Species Research.</title>
        <authorList>
            <person name="McCartney M.A."/>
            <person name="Auch B."/>
            <person name="Kono T."/>
            <person name="Mallez S."/>
            <person name="Zhang Y."/>
            <person name="Obille A."/>
            <person name="Becker A."/>
            <person name="Abrahante J.E."/>
            <person name="Garbe J."/>
            <person name="Badalamenti J.P."/>
            <person name="Herman A."/>
            <person name="Mangelson H."/>
            <person name="Liachko I."/>
            <person name="Sullivan S."/>
            <person name="Sone E.D."/>
            <person name="Koren S."/>
            <person name="Silverstein K.A.T."/>
            <person name="Beckman K.B."/>
            <person name="Gohl D.M."/>
        </authorList>
    </citation>
    <scope>NUCLEOTIDE SEQUENCE</scope>
    <source>
        <strain evidence="2">Duluth1</strain>
        <tissue evidence="2">Whole animal</tissue>
    </source>
</reference>
<keyword evidence="1" id="KW-0812">Transmembrane</keyword>